<keyword evidence="3" id="KW-1185">Reference proteome</keyword>
<accession>A0AB38TIV4</accession>
<organism evidence="2 3">
    <name type="scientific">Mesorhizobium ciceri</name>
    <dbReference type="NCBI Taxonomy" id="39645"/>
    <lineage>
        <taxon>Bacteria</taxon>
        <taxon>Pseudomonadati</taxon>
        <taxon>Pseudomonadota</taxon>
        <taxon>Alphaproteobacteria</taxon>
        <taxon>Hyphomicrobiales</taxon>
        <taxon>Phyllobacteriaceae</taxon>
        <taxon>Mesorhizobium</taxon>
    </lineage>
</organism>
<gene>
    <name evidence="2" type="ORF">LRP29_15295</name>
</gene>
<reference evidence="2 3" key="1">
    <citation type="journal article" date="2022" name="Microbiol. Resour. Announc.">
        <title>Complete Genome Sequence of Mesorhizobium ciceri Strain R30, a Rhizobium Used as a Commercial Inoculant for Chickpea in Argentina.</title>
        <authorList>
            <person name="Foresto E."/>
            <person name="Revale S."/>
            <person name="Primo E."/>
            <person name="Nievas F."/>
            <person name="Carezzano E."/>
            <person name="Puente M."/>
            <person name="Alzari P."/>
            <person name="Mart M."/>
            <person name="Ben-Assaya M."/>
            <person name="Mornico D."/>
            <person name="Santoro M."/>
            <person name="Mart F."/>
            <person name="Giordano W."/>
            <person name="Bogino P."/>
        </authorList>
    </citation>
    <scope>NUCLEOTIDE SEQUENCE [LARGE SCALE GENOMIC DNA]</scope>
    <source>
        <strain evidence="2 3">R30</strain>
    </source>
</reference>
<name>A0AB38TIV4_9HYPH</name>
<keyword evidence="1" id="KW-0812">Transmembrane</keyword>
<proteinExistence type="predicted"/>
<keyword evidence="1" id="KW-1133">Transmembrane helix</keyword>
<dbReference type="AlphaFoldDB" id="A0AB38TIV4"/>
<evidence type="ECO:0000313" key="3">
    <source>
        <dbReference type="Proteomes" id="UP001060070"/>
    </source>
</evidence>
<dbReference type="RefSeq" id="WP_245265288.1">
    <property type="nucleotide sequence ID" value="NZ_CP088147.1"/>
</dbReference>
<dbReference type="Proteomes" id="UP001060070">
    <property type="component" value="Chromosome"/>
</dbReference>
<sequence>MSFVAELGTAGYLENAAMAHRSTIIKTGYGPGTAIAVLMVGLTAVGIVFLILGSSLYFSEQPTDQRVLSSPPARSIHTAR</sequence>
<dbReference type="EMBL" id="CP088147">
    <property type="protein sequence ID" value="UTU54670.1"/>
    <property type="molecule type" value="Genomic_DNA"/>
</dbReference>
<keyword evidence="1" id="KW-0472">Membrane</keyword>
<evidence type="ECO:0000313" key="2">
    <source>
        <dbReference type="EMBL" id="UTU54670.1"/>
    </source>
</evidence>
<protein>
    <submittedName>
        <fullName evidence="2">Uncharacterized protein</fullName>
    </submittedName>
</protein>
<feature type="transmembrane region" description="Helical" evidence="1">
    <location>
        <begin position="35"/>
        <end position="58"/>
    </location>
</feature>
<evidence type="ECO:0000256" key="1">
    <source>
        <dbReference type="SAM" id="Phobius"/>
    </source>
</evidence>